<dbReference type="EMBL" id="CP011859">
    <property type="protein sequence ID" value="AQY23129.1"/>
    <property type="molecule type" value="Genomic_DNA"/>
</dbReference>
<evidence type="ECO:0000313" key="2">
    <source>
        <dbReference type="Proteomes" id="UP000189883"/>
    </source>
</evidence>
<name>A0A1S7DVI7_RIEAN</name>
<reference evidence="1 2" key="1">
    <citation type="submission" date="2015-06" db="EMBL/GenBank/DDBJ databases">
        <title>R. anatipestifer strain HXb2 is the most virulent strain so far, and the genome sequence would help us uncover the pathogenesis.</title>
        <authorList>
            <person name="Hu Q."/>
            <person name="Qi J."/>
            <person name="Bo H."/>
            <person name="Liu G."/>
            <person name="Tao M."/>
            <person name="Ding Y."/>
            <person name="Xue Y."/>
        </authorList>
    </citation>
    <scope>NUCLEOTIDE SEQUENCE [LARGE SCALE GENOMIC DNA]</scope>
    <source>
        <strain evidence="1 2">HXb2</strain>
    </source>
</reference>
<evidence type="ECO:0000313" key="1">
    <source>
        <dbReference type="EMBL" id="AQY23129.1"/>
    </source>
</evidence>
<sequence length="37" mass="4569">MIEDNFYINTEIRADIESIKKYIDFRKTTEAKWEDIE</sequence>
<dbReference type="Proteomes" id="UP000189883">
    <property type="component" value="Chromosome"/>
</dbReference>
<dbReference type="AlphaFoldDB" id="A0A1S7DVI7"/>
<organism evidence="1 2">
    <name type="scientific">Riemerella anatipestifer</name>
    <name type="common">Moraxella anatipestifer</name>
    <dbReference type="NCBI Taxonomy" id="34085"/>
    <lineage>
        <taxon>Bacteria</taxon>
        <taxon>Pseudomonadati</taxon>
        <taxon>Bacteroidota</taxon>
        <taxon>Flavobacteriia</taxon>
        <taxon>Flavobacteriales</taxon>
        <taxon>Weeksellaceae</taxon>
        <taxon>Riemerella</taxon>
    </lineage>
</organism>
<protein>
    <submittedName>
        <fullName evidence="1">Uncharacterized protein</fullName>
    </submittedName>
</protein>
<gene>
    <name evidence="1" type="ORF">AB406_2192</name>
</gene>
<proteinExistence type="predicted"/>
<accession>A0A1S7DVI7</accession>